<dbReference type="SUPFAM" id="SSF81383">
    <property type="entry name" value="F-box domain"/>
    <property type="match status" value="1"/>
</dbReference>
<dbReference type="PANTHER" id="PTHR32212:SF454">
    <property type="entry name" value="F-BOX DOMAIN, LEUCINE-RICH REPEAT DOMAIN, L DOMAIN-CONTAINING PROTEIN"/>
    <property type="match status" value="1"/>
</dbReference>
<dbReference type="EMBL" id="BQNB010009299">
    <property type="protein sequence ID" value="GJS61563.1"/>
    <property type="molecule type" value="Genomic_DNA"/>
</dbReference>
<name>A0ABQ4X971_9ASTR</name>
<gene>
    <name evidence="2" type="ORF">Tco_0656347</name>
</gene>
<evidence type="ECO:0000313" key="2">
    <source>
        <dbReference type="EMBL" id="GJS61563.1"/>
    </source>
</evidence>
<dbReference type="Proteomes" id="UP001151760">
    <property type="component" value="Unassembled WGS sequence"/>
</dbReference>
<dbReference type="InterPro" id="IPR036047">
    <property type="entry name" value="F-box-like_dom_sf"/>
</dbReference>
<sequence>MNLIPVKVDVDKSDSFINILEGLKLSEFFNPKPIESSSTTAPPPPTVEDRISLLPDCLIIEILSLLPLTKDAIRTGVLSKRWQHLWPQNPNLNFTHASTDVDFPFLLGVHKTIPQCRPLNLNKFKLETYYDYTFQSEVNSWICFAVSRNVQNLDITLMDSSRCHLVSDQSVFINSSFTHLVLKNCILKPTGAISWNKLRSLCITLDNIDEDLVQNILSGSPELETLELFLPSGYHYSQIDISSKSVKKLVLEGCLTDISFYGAIEINAPNILSLTIRGSLNPRKYLLQNVSSLVEAELDYEISGFCFGTRKETEEYILIEFILKLCDVNRLTIRNQCLKALFRLEAKGLYFPSCLTFDVTSPYFYDDGSVDSLSKEIELLQQEAVHSYGSGQPPVPPPHHTFPTANEGPVVPILLDVQMSGRLQSAVTI</sequence>
<organism evidence="2 3">
    <name type="scientific">Tanacetum coccineum</name>
    <dbReference type="NCBI Taxonomy" id="301880"/>
    <lineage>
        <taxon>Eukaryota</taxon>
        <taxon>Viridiplantae</taxon>
        <taxon>Streptophyta</taxon>
        <taxon>Embryophyta</taxon>
        <taxon>Tracheophyta</taxon>
        <taxon>Spermatophyta</taxon>
        <taxon>Magnoliopsida</taxon>
        <taxon>eudicotyledons</taxon>
        <taxon>Gunneridae</taxon>
        <taxon>Pentapetalae</taxon>
        <taxon>asterids</taxon>
        <taxon>campanulids</taxon>
        <taxon>Asterales</taxon>
        <taxon>Asteraceae</taxon>
        <taxon>Asteroideae</taxon>
        <taxon>Anthemideae</taxon>
        <taxon>Anthemidinae</taxon>
        <taxon>Tanacetum</taxon>
    </lineage>
</organism>
<evidence type="ECO:0000313" key="3">
    <source>
        <dbReference type="Proteomes" id="UP001151760"/>
    </source>
</evidence>
<protein>
    <submittedName>
        <fullName evidence="2">F-box protein-like protein</fullName>
    </submittedName>
</protein>
<keyword evidence="3" id="KW-1185">Reference proteome</keyword>
<dbReference type="InterPro" id="IPR055357">
    <property type="entry name" value="LRR_At1g61320_AtMIF1"/>
</dbReference>
<dbReference type="InterPro" id="IPR053781">
    <property type="entry name" value="F-box_AtFBL13-like"/>
</dbReference>
<feature type="domain" description="At1g61320/AtMIF1 LRR" evidence="1">
    <location>
        <begin position="121"/>
        <end position="282"/>
    </location>
</feature>
<dbReference type="CDD" id="cd22160">
    <property type="entry name" value="F-box_AtFBL13-like"/>
    <property type="match status" value="1"/>
</dbReference>
<evidence type="ECO:0000259" key="1">
    <source>
        <dbReference type="Pfam" id="PF23622"/>
    </source>
</evidence>
<proteinExistence type="predicted"/>
<dbReference type="PANTHER" id="PTHR32212">
    <property type="entry name" value="CYCLIN-LIKE F-BOX"/>
    <property type="match status" value="1"/>
</dbReference>
<reference evidence="2" key="1">
    <citation type="journal article" date="2022" name="Int. J. Mol. Sci.">
        <title>Draft Genome of Tanacetum Coccineum: Genomic Comparison of Closely Related Tanacetum-Family Plants.</title>
        <authorList>
            <person name="Yamashiro T."/>
            <person name="Shiraishi A."/>
            <person name="Nakayama K."/>
            <person name="Satake H."/>
        </authorList>
    </citation>
    <scope>NUCLEOTIDE SEQUENCE</scope>
</reference>
<dbReference type="Pfam" id="PF23622">
    <property type="entry name" value="LRR_At1g61320_AtMIF1"/>
    <property type="match status" value="1"/>
</dbReference>
<comment type="caution">
    <text evidence="2">The sequence shown here is derived from an EMBL/GenBank/DDBJ whole genome shotgun (WGS) entry which is preliminary data.</text>
</comment>
<accession>A0ABQ4X971</accession>
<reference evidence="2" key="2">
    <citation type="submission" date="2022-01" db="EMBL/GenBank/DDBJ databases">
        <authorList>
            <person name="Yamashiro T."/>
            <person name="Shiraishi A."/>
            <person name="Satake H."/>
            <person name="Nakayama K."/>
        </authorList>
    </citation>
    <scope>NUCLEOTIDE SEQUENCE</scope>
</reference>